<feature type="transmembrane region" description="Helical" evidence="13">
    <location>
        <begin position="89"/>
        <end position="110"/>
    </location>
</feature>
<evidence type="ECO:0000256" key="1">
    <source>
        <dbReference type="ARBA" id="ARBA00004141"/>
    </source>
</evidence>
<comment type="catalytic activity">
    <reaction evidence="12">
        <text>K(+)(in) = K(+)(out)</text>
        <dbReference type="Rhea" id="RHEA:29463"/>
        <dbReference type="ChEBI" id="CHEBI:29103"/>
    </reaction>
</comment>
<evidence type="ECO:0000256" key="2">
    <source>
        <dbReference type="ARBA" id="ARBA00006920"/>
    </source>
</evidence>
<dbReference type="EMBL" id="FXAM01000001">
    <property type="protein sequence ID" value="SMF93729.1"/>
    <property type="molecule type" value="Genomic_DNA"/>
</dbReference>
<keyword evidence="10 13" id="KW-0472">Membrane</keyword>
<comment type="similarity">
    <text evidence="2">Belongs to the TMEM175 family.</text>
</comment>
<dbReference type="GO" id="GO:0005267">
    <property type="term" value="F:potassium channel activity"/>
    <property type="evidence" value="ECO:0007669"/>
    <property type="project" value="UniProtKB-KW"/>
</dbReference>
<evidence type="ECO:0000256" key="7">
    <source>
        <dbReference type="ARBA" id="ARBA00022958"/>
    </source>
</evidence>
<dbReference type="GO" id="GO:0015252">
    <property type="term" value="F:proton channel activity"/>
    <property type="evidence" value="ECO:0007669"/>
    <property type="project" value="InterPro"/>
</dbReference>
<evidence type="ECO:0000256" key="12">
    <source>
        <dbReference type="ARBA" id="ARBA00034430"/>
    </source>
</evidence>
<dbReference type="Proteomes" id="UP000192923">
    <property type="component" value="Unassembled WGS sequence"/>
</dbReference>
<keyword evidence="9" id="KW-0406">Ion transport</keyword>
<organism evidence="14 15">
    <name type="scientific">Methylomagnum ishizawai</name>
    <dbReference type="NCBI Taxonomy" id="1760988"/>
    <lineage>
        <taxon>Bacteria</taxon>
        <taxon>Pseudomonadati</taxon>
        <taxon>Pseudomonadota</taxon>
        <taxon>Gammaproteobacteria</taxon>
        <taxon>Methylococcales</taxon>
        <taxon>Methylococcaceae</taxon>
        <taxon>Methylomagnum</taxon>
    </lineage>
</organism>
<evidence type="ECO:0000256" key="4">
    <source>
        <dbReference type="ARBA" id="ARBA00022538"/>
    </source>
</evidence>
<dbReference type="RefSeq" id="WP_085210529.1">
    <property type="nucleotide sequence ID" value="NZ_FXAM01000001.1"/>
</dbReference>
<reference evidence="14 15" key="1">
    <citation type="submission" date="2016-12" db="EMBL/GenBank/DDBJ databases">
        <authorList>
            <person name="Song W.-J."/>
            <person name="Kurnit D.M."/>
        </authorList>
    </citation>
    <scope>NUCLEOTIDE SEQUENCE [LARGE SCALE GENOMIC DNA]</scope>
    <source>
        <strain evidence="14 15">175</strain>
    </source>
</reference>
<evidence type="ECO:0000313" key="15">
    <source>
        <dbReference type="Proteomes" id="UP000192923"/>
    </source>
</evidence>
<protein>
    <submittedName>
        <fullName evidence="14">Uncharacterized membrane protein</fullName>
    </submittedName>
</protein>
<evidence type="ECO:0000256" key="3">
    <source>
        <dbReference type="ARBA" id="ARBA00022448"/>
    </source>
</evidence>
<proteinExistence type="inferred from homology"/>
<name>A0A1Y6CSX3_9GAMM</name>
<dbReference type="OrthoDB" id="7626281at2"/>
<gene>
    <name evidence="14" type="ORF">SAMN02949497_1018</name>
</gene>
<keyword evidence="15" id="KW-1185">Reference proteome</keyword>
<feature type="transmembrane region" description="Helical" evidence="13">
    <location>
        <begin position="58"/>
        <end position="77"/>
    </location>
</feature>
<evidence type="ECO:0000256" key="10">
    <source>
        <dbReference type="ARBA" id="ARBA00023136"/>
    </source>
</evidence>
<keyword evidence="8 13" id="KW-1133">Transmembrane helix</keyword>
<evidence type="ECO:0000256" key="8">
    <source>
        <dbReference type="ARBA" id="ARBA00022989"/>
    </source>
</evidence>
<keyword evidence="3" id="KW-0813">Transport</keyword>
<feature type="transmembrane region" description="Helical" evidence="13">
    <location>
        <begin position="20"/>
        <end position="38"/>
    </location>
</feature>
<keyword evidence="11" id="KW-0407">Ion channel</keyword>
<evidence type="ECO:0000313" key="14">
    <source>
        <dbReference type="EMBL" id="SMF93729.1"/>
    </source>
</evidence>
<dbReference type="AlphaFoldDB" id="A0A1Y6CSX3"/>
<keyword evidence="4" id="KW-0633">Potassium transport</keyword>
<feature type="transmembrane region" description="Helical" evidence="13">
    <location>
        <begin position="116"/>
        <end position="142"/>
    </location>
</feature>
<dbReference type="Pfam" id="PF06736">
    <property type="entry name" value="TMEM175"/>
    <property type="match status" value="1"/>
</dbReference>
<feature type="transmembrane region" description="Helical" evidence="13">
    <location>
        <begin position="163"/>
        <end position="180"/>
    </location>
</feature>
<evidence type="ECO:0000256" key="13">
    <source>
        <dbReference type="SAM" id="Phobius"/>
    </source>
</evidence>
<dbReference type="InterPro" id="IPR010617">
    <property type="entry name" value="TMEM175-like"/>
</dbReference>
<keyword evidence="6" id="KW-0631">Potassium channel</keyword>
<feature type="transmembrane region" description="Helical" evidence="13">
    <location>
        <begin position="186"/>
        <end position="204"/>
    </location>
</feature>
<evidence type="ECO:0000256" key="11">
    <source>
        <dbReference type="ARBA" id="ARBA00023303"/>
    </source>
</evidence>
<dbReference type="STRING" id="1760988.SAMN02949497_1018"/>
<accession>A0A1Y6CSX3</accession>
<evidence type="ECO:0000256" key="9">
    <source>
        <dbReference type="ARBA" id="ARBA00023065"/>
    </source>
</evidence>
<evidence type="ECO:0000256" key="5">
    <source>
        <dbReference type="ARBA" id="ARBA00022692"/>
    </source>
</evidence>
<comment type="subcellular location">
    <subcellularLocation>
        <location evidence="1">Membrane</location>
        <topology evidence="1">Multi-pass membrane protein</topology>
    </subcellularLocation>
</comment>
<keyword evidence="7" id="KW-0630">Potassium</keyword>
<evidence type="ECO:0000256" key="6">
    <source>
        <dbReference type="ARBA" id="ARBA00022826"/>
    </source>
</evidence>
<sequence>MSEHNGHGFEKGRLQSLSDGVFAIVMTLLVLEIIADEVTGAGSAAELHKALLELWPKVLSYAISFAVAAVFWIDQHADLHHLTHTDNRFLWINICFLFWISLLPFSAAMLGEHHQYAVASIIYGCNMILASLTLHASWLYAVRNHRLVKPDLGPEVIRQANRRLLVGPPFYALGIAIAFHSPHASYLVYVLMAVLYVVAGLVPIRWRTRMLGAADGG</sequence>
<dbReference type="PANTHER" id="PTHR31462">
    <property type="entry name" value="ENDOSOMAL/LYSOSOMAL POTASSIUM CHANNEL TMEM175"/>
    <property type="match status" value="1"/>
</dbReference>
<keyword evidence="5 13" id="KW-0812">Transmembrane</keyword>
<dbReference type="GO" id="GO:0016020">
    <property type="term" value="C:membrane"/>
    <property type="evidence" value="ECO:0007669"/>
    <property type="project" value="UniProtKB-SubCell"/>
</dbReference>
<dbReference type="PANTHER" id="PTHR31462:SF5">
    <property type="entry name" value="ENDOSOMAL_LYSOSOMAL PROTON CHANNEL TMEM175"/>
    <property type="match status" value="1"/>
</dbReference>